<organism evidence="2 3">
    <name type="scientific">Strongylus vulgaris</name>
    <name type="common">Blood worm</name>
    <dbReference type="NCBI Taxonomy" id="40348"/>
    <lineage>
        <taxon>Eukaryota</taxon>
        <taxon>Metazoa</taxon>
        <taxon>Ecdysozoa</taxon>
        <taxon>Nematoda</taxon>
        <taxon>Chromadorea</taxon>
        <taxon>Rhabditida</taxon>
        <taxon>Rhabditina</taxon>
        <taxon>Rhabditomorpha</taxon>
        <taxon>Strongyloidea</taxon>
        <taxon>Strongylidae</taxon>
        <taxon>Strongylus</taxon>
    </lineage>
</organism>
<accession>A0A3P7K9M0</accession>
<dbReference type="CDD" id="cd14752">
    <property type="entry name" value="GH31_N"/>
    <property type="match status" value="1"/>
</dbReference>
<sequence>MEYFYFTVTRKSTKEVLFDTSIGGLIFSDQFIQIATRLPSDAMYGWGENSHPTLKHNFNRYTSWAMFARDEWPYSEETTTKNLYGMHPFYMLLEPDGKAHGVFILNSNAQVILLLLPKQSKNHALFFLVDNSDVRFSLN</sequence>
<proteinExistence type="predicted"/>
<dbReference type="InterPro" id="IPR011013">
    <property type="entry name" value="Gal_mutarotase_sf_dom"/>
</dbReference>
<dbReference type="Gene3D" id="2.60.40.1760">
    <property type="entry name" value="glycosyl hydrolase (family 31)"/>
    <property type="match status" value="1"/>
</dbReference>
<name>A0A3P7K9M0_STRVU</name>
<dbReference type="PANTHER" id="PTHR22762">
    <property type="entry name" value="ALPHA-GLUCOSIDASE"/>
    <property type="match status" value="1"/>
</dbReference>
<dbReference type="GO" id="GO:0005975">
    <property type="term" value="P:carbohydrate metabolic process"/>
    <property type="evidence" value="ECO:0007669"/>
    <property type="project" value="InterPro"/>
</dbReference>
<evidence type="ECO:0000259" key="1">
    <source>
        <dbReference type="Pfam" id="PF13802"/>
    </source>
</evidence>
<feature type="domain" description="Glycoside hydrolase family 31 N-terminal" evidence="1">
    <location>
        <begin position="35"/>
        <end position="107"/>
    </location>
</feature>
<dbReference type="InterPro" id="IPR025887">
    <property type="entry name" value="Glyco_hydro_31_N_dom"/>
</dbReference>
<dbReference type="AlphaFoldDB" id="A0A3P7K9M0"/>
<dbReference type="GO" id="GO:0030246">
    <property type="term" value="F:carbohydrate binding"/>
    <property type="evidence" value="ECO:0007669"/>
    <property type="project" value="InterPro"/>
</dbReference>
<gene>
    <name evidence="2" type="ORF">SVUK_LOCUS2973</name>
</gene>
<keyword evidence="3" id="KW-1185">Reference proteome</keyword>
<dbReference type="Pfam" id="PF13802">
    <property type="entry name" value="Gal_mutarotas_2"/>
    <property type="match status" value="1"/>
</dbReference>
<dbReference type="GO" id="GO:0004558">
    <property type="term" value="F:alpha-1,4-glucosidase activity"/>
    <property type="evidence" value="ECO:0007669"/>
    <property type="project" value="TreeGrafter"/>
</dbReference>
<evidence type="ECO:0000313" key="2">
    <source>
        <dbReference type="EMBL" id="VDM67975.1"/>
    </source>
</evidence>
<reference evidence="2 3" key="1">
    <citation type="submission" date="2018-11" db="EMBL/GenBank/DDBJ databases">
        <authorList>
            <consortium name="Pathogen Informatics"/>
        </authorList>
    </citation>
    <scope>NUCLEOTIDE SEQUENCE [LARGE SCALE GENOMIC DNA]</scope>
</reference>
<dbReference type="PANTHER" id="PTHR22762:SF133">
    <property type="entry name" value="P-TYPE DOMAIN-CONTAINING PROTEIN"/>
    <property type="match status" value="1"/>
</dbReference>
<dbReference type="EMBL" id="UYYB01007185">
    <property type="protein sequence ID" value="VDM67975.1"/>
    <property type="molecule type" value="Genomic_DNA"/>
</dbReference>
<protein>
    <recommendedName>
        <fullName evidence="1">Glycoside hydrolase family 31 N-terminal domain-containing protein</fullName>
    </recommendedName>
</protein>
<dbReference type="SUPFAM" id="SSF74650">
    <property type="entry name" value="Galactose mutarotase-like"/>
    <property type="match status" value="1"/>
</dbReference>
<dbReference type="OrthoDB" id="1334205at2759"/>
<dbReference type="Proteomes" id="UP000270094">
    <property type="component" value="Unassembled WGS sequence"/>
</dbReference>
<evidence type="ECO:0000313" key="3">
    <source>
        <dbReference type="Proteomes" id="UP000270094"/>
    </source>
</evidence>